<accession>A0A164W942</accession>
<dbReference type="Gene3D" id="2.60.40.840">
    <property type="match status" value="2"/>
</dbReference>
<feature type="region of interest" description="Disordered" evidence="2">
    <location>
        <begin position="195"/>
        <end position="258"/>
    </location>
</feature>
<dbReference type="STRING" id="35525.A0A164W942"/>
<dbReference type="InterPro" id="IPR000698">
    <property type="entry name" value="Arrestin"/>
</dbReference>
<dbReference type="GO" id="GO:0001664">
    <property type="term" value="F:G protein-coupled receptor binding"/>
    <property type="evidence" value="ECO:0007669"/>
    <property type="project" value="TreeGrafter"/>
</dbReference>
<dbReference type="EMBL" id="LRGB01001281">
    <property type="protein sequence ID" value="KZS13065.1"/>
    <property type="molecule type" value="Genomic_DNA"/>
</dbReference>
<gene>
    <name evidence="4" type="ORF">APZ42_021891</name>
</gene>
<evidence type="ECO:0000256" key="2">
    <source>
        <dbReference type="SAM" id="MobiDB-lite"/>
    </source>
</evidence>
<proteinExistence type="inferred from homology"/>
<dbReference type="GO" id="GO:0002031">
    <property type="term" value="P:G protein-coupled receptor internalization"/>
    <property type="evidence" value="ECO:0007669"/>
    <property type="project" value="TreeGrafter"/>
</dbReference>
<organism evidence="4 5">
    <name type="scientific">Daphnia magna</name>
    <dbReference type="NCBI Taxonomy" id="35525"/>
    <lineage>
        <taxon>Eukaryota</taxon>
        <taxon>Metazoa</taxon>
        <taxon>Ecdysozoa</taxon>
        <taxon>Arthropoda</taxon>
        <taxon>Crustacea</taxon>
        <taxon>Branchiopoda</taxon>
        <taxon>Diplostraca</taxon>
        <taxon>Cladocera</taxon>
        <taxon>Anomopoda</taxon>
        <taxon>Daphniidae</taxon>
        <taxon>Daphnia</taxon>
    </lineage>
</organism>
<dbReference type="PANTHER" id="PTHR11792">
    <property type="entry name" value="ARRESTIN"/>
    <property type="match status" value="1"/>
</dbReference>
<feature type="compositionally biased region" description="Polar residues" evidence="2">
    <location>
        <begin position="816"/>
        <end position="844"/>
    </location>
</feature>
<feature type="region of interest" description="Disordered" evidence="2">
    <location>
        <begin position="165"/>
        <end position="184"/>
    </location>
</feature>
<dbReference type="SUPFAM" id="SSF81296">
    <property type="entry name" value="E set domains"/>
    <property type="match status" value="3"/>
</dbReference>
<protein>
    <submittedName>
        <fullName evidence="4">Beta-arrestin-2</fullName>
    </submittedName>
</protein>
<dbReference type="InterPro" id="IPR014753">
    <property type="entry name" value="Arrestin_N"/>
</dbReference>
<dbReference type="GO" id="GO:0005737">
    <property type="term" value="C:cytoplasm"/>
    <property type="evidence" value="ECO:0007669"/>
    <property type="project" value="TreeGrafter"/>
</dbReference>
<dbReference type="InterPro" id="IPR014752">
    <property type="entry name" value="Arrestin-like_C"/>
</dbReference>
<dbReference type="Gene3D" id="2.60.40.640">
    <property type="match status" value="1"/>
</dbReference>
<evidence type="ECO:0000313" key="5">
    <source>
        <dbReference type="Proteomes" id="UP000076858"/>
    </source>
</evidence>
<dbReference type="GO" id="GO:0007165">
    <property type="term" value="P:signal transduction"/>
    <property type="evidence" value="ECO:0007669"/>
    <property type="project" value="InterPro"/>
</dbReference>
<sequence>MLNKIDVTIVFRVRQSAAAVDDGESVSLGMQSEPIVKSSPVHPRHRAQHSHSNPISFNRFRSAVNNVAFHHFHQLVPPNKAVESDEFSMSGHQHQMGRLRKFTGASLLSRFRSGSKTTSEDDETPAARAAVTNVDSGPQQTLHSANVSDPVTGCIVSSSDDVADHSWASARREQSNCNDAAAGDKTEKLINGIEAERESKRSSTNATDCDERQSWQEVAHQADETQRATLSDQMSPQQASAPSPKRPSSLPPCNDDSDTDGVRCKNIFYRARSPTAVVTLISLPIESFEIGFFDFKNRMTDSISKETNVHLYLVLPRFFRVYKKVSTNGKLVLYLLNRDLIITKDTITPLHAVITVDAEEVRNKKEKNDGKVDWIPIPVRNENSLEISGISVPLKAHATPTTDIISRFISHILLSDLNEEMASWMDGSSHCPITRMSTSHVPTYIRIFAQILLTFRYGRDDEEVMGLKLSNESVLCVEQIYPLLPGARLPQPLTKCQEVLMKRLGPNAHLVNLKLNHTVPASVRLLPAKEYRGAAIGINYDLRIYTAESIEEKPQRRSQIRMAIRLVQYAPLELQQTEAPLLRLDKHFLLREGALKVEVGLDRQWYTQGSPINVCVRIHNRSSRIVKKIQIKAVQHVDVTMFSNGKFKNTIAILEEMDGLPLTTGNTLDRQYPLTLMENGGGRHWVALEDRYGRLTATLASTTLKSEPNERHFFAIYISYYVKVRLVVSGVGGDVSTKIPFILMRDGPEIMPVETENTSDDANQSAQSPQRQTSPLPSLNNATTLDDVSHTKCVVESAPLSKETGLVDTEIHSEPKSLTSDQENSLSEIQQIPDRSSSPIEGVE</sequence>
<feature type="compositionally biased region" description="Polar residues" evidence="2">
    <location>
        <begin position="760"/>
        <end position="785"/>
    </location>
</feature>
<name>A0A164W942_9CRUS</name>
<feature type="compositionally biased region" description="Basic and acidic residues" evidence="2">
    <location>
        <begin position="209"/>
        <end position="226"/>
    </location>
</feature>
<evidence type="ECO:0000313" key="4">
    <source>
        <dbReference type="EMBL" id="KZS13065.1"/>
    </source>
</evidence>
<dbReference type="OrthoDB" id="6500995at2759"/>
<dbReference type="Pfam" id="PF02752">
    <property type="entry name" value="Arrestin_C"/>
    <property type="match status" value="1"/>
</dbReference>
<dbReference type="InterPro" id="IPR014756">
    <property type="entry name" value="Ig_E-set"/>
</dbReference>
<feature type="region of interest" description="Disordered" evidence="2">
    <location>
        <begin position="111"/>
        <end position="150"/>
    </location>
</feature>
<dbReference type="Proteomes" id="UP000076858">
    <property type="component" value="Unassembled WGS sequence"/>
</dbReference>
<evidence type="ECO:0000256" key="1">
    <source>
        <dbReference type="ARBA" id="ARBA00005298"/>
    </source>
</evidence>
<feature type="compositionally biased region" description="Polar residues" evidence="2">
    <location>
        <begin position="133"/>
        <end position="150"/>
    </location>
</feature>
<dbReference type="PANTHER" id="PTHR11792:SF18">
    <property type="entry name" value="FI20035P1"/>
    <property type="match status" value="1"/>
</dbReference>
<comment type="similarity">
    <text evidence="1">Belongs to the arrestin family.</text>
</comment>
<feature type="region of interest" description="Disordered" evidence="2">
    <location>
        <begin position="803"/>
        <end position="844"/>
    </location>
</feature>
<evidence type="ECO:0000259" key="3">
    <source>
        <dbReference type="SMART" id="SM01017"/>
    </source>
</evidence>
<feature type="compositionally biased region" description="Polar residues" evidence="2">
    <location>
        <begin position="227"/>
        <end position="241"/>
    </location>
</feature>
<dbReference type="SMART" id="SM01017">
    <property type="entry name" value="Arrestin_C"/>
    <property type="match status" value="1"/>
</dbReference>
<keyword evidence="5" id="KW-1185">Reference proteome</keyword>
<comment type="caution">
    <text evidence="4">The sequence shown here is derived from an EMBL/GenBank/DDBJ whole genome shotgun (WGS) entry which is preliminary data.</text>
</comment>
<reference evidence="4 5" key="1">
    <citation type="submission" date="2016-03" db="EMBL/GenBank/DDBJ databases">
        <title>EvidentialGene: Evidence-directed Construction of Genes on Genomes.</title>
        <authorList>
            <person name="Gilbert D.G."/>
            <person name="Choi J.-H."/>
            <person name="Mockaitis K."/>
            <person name="Colbourne J."/>
            <person name="Pfrender M."/>
        </authorList>
    </citation>
    <scope>NUCLEOTIDE SEQUENCE [LARGE SCALE GENOMIC DNA]</scope>
    <source>
        <strain evidence="4 5">Xinb3</strain>
        <tissue evidence="4">Complete organism</tissue>
    </source>
</reference>
<feature type="region of interest" description="Disordered" evidence="2">
    <location>
        <begin position="752"/>
        <end position="785"/>
    </location>
</feature>
<dbReference type="AlphaFoldDB" id="A0A164W942"/>
<dbReference type="InterPro" id="IPR011022">
    <property type="entry name" value="Arrestin_C-like"/>
</dbReference>
<feature type="domain" description="Arrestin C-terminal-like" evidence="3">
    <location>
        <begin position="591"/>
        <end position="753"/>
    </location>
</feature>